<dbReference type="FunFam" id="3.40.50.300:FF:000221">
    <property type="entry name" value="Multidrug ABC transporter ATP-binding protein"/>
    <property type="match status" value="1"/>
</dbReference>
<evidence type="ECO:0000313" key="12">
    <source>
        <dbReference type="EMBL" id="RII35469.1"/>
    </source>
</evidence>
<evidence type="ECO:0000256" key="1">
    <source>
        <dbReference type="ARBA" id="ARBA00004651"/>
    </source>
</evidence>
<dbReference type="SMART" id="SM00382">
    <property type="entry name" value="AAA"/>
    <property type="match status" value="1"/>
</dbReference>
<dbReference type="PANTHER" id="PTHR43394">
    <property type="entry name" value="ATP-DEPENDENT PERMEASE MDL1, MITOCHONDRIAL"/>
    <property type="match status" value="1"/>
</dbReference>
<protein>
    <submittedName>
        <fullName evidence="12">ABC transporter ATP-binding protein</fullName>
    </submittedName>
</protein>
<dbReference type="InterPro" id="IPR003439">
    <property type="entry name" value="ABC_transporter-like_ATP-bd"/>
</dbReference>
<evidence type="ECO:0000256" key="8">
    <source>
        <dbReference type="ARBA" id="ARBA00023136"/>
    </source>
</evidence>
<dbReference type="Gene3D" id="1.20.1560.10">
    <property type="entry name" value="ABC transporter type 1, transmembrane domain"/>
    <property type="match status" value="1"/>
</dbReference>
<evidence type="ECO:0000256" key="2">
    <source>
        <dbReference type="ARBA" id="ARBA00022448"/>
    </source>
</evidence>
<keyword evidence="6 12" id="KW-0067">ATP-binding</keyword>
<dbReference type="CDD" id="cd07346">
    <property type="entry name" value="ABC_6TM_exporters"/>
    <property type="match status" value="1"/>
</dbReference>
<accession>A0A399IT28</accession>
<dbReference type="GO" id="GO:0016887">
    <property type="term" value="F:ATP hydrolysis activity"/>
    <property type="evidence" value="ECO:0007669"/>
    <property type="project" value="InterPro"/>
</dbReference>
<feature type="transmembrane region" description="Helical" evidence="9">
    <location>
        <begin position="164"/>
        <end position="183"/>
    </location>
</feature>
<dbReference type="PROSITE" id="PS50893">
    <property type="entry name" value="ABC_TRANSPORTER_2"/>
    <property type="match status" value="1"/>
</dbReference>
<evidence type="ECO:0000256" key="5">
    <source>
        <dbReference type="ARBA" id="ARBA00022741"/>
    </source>
</evidence>
<dbReference type="Pfam" id="PF00005">
    <property type="entry name" value="ABC_tran"/>
    <property type="match status" value="1"/>
</dbReference>
<evidence type="ECO:0000259" key="10">
    <source>
        <dbReference type="PROSITE" id="PS50893"/>
    </source>
</evidence>
<dbReference type="InterPro" id="IPR003593">
    <property type="entry name" value="AAA+_ATPase"/>
</dbReference>
<name>A0A399IT28_9CLOT</name>
<dbReference type="InterPro" id="IPR039421">
    <property type="entry name" value="Type_1_exporter"/>
</dbReference>
<dbReference type="GO" id="GO:0005524">
    <property type="term" value="F:ATP binding"/>
    <property type="evidence" value="ECO:0007669"/>
    <property type="project" value="UniProtKB-KW"/>
</dbReference>
<feature type="transmembrane region" description="Helical" evidence="9">
    <location>
        <begin position="61"/>
        <end position="82"/>
    </location>
</feature>
<evidence type="ECO:0000256" key="9">
    <source>
        <dbReference type="SAM" id="Phobius"/>
    </source>
</evidence>
<dbReference type="PROSITE" id="PS50929">
    <property type="entry name" value="ABC_TM1F"/>
    <property type="match status" value="1"/>
</dbReference>
<evidence type="ECO:0000313" key="13">
    <source>
        <dbReference type="Proteomes" id="UP000265930"/>
    </source>
</evidence>
<feature type="transmembrane region" description="Helical" evidence="9">
    <location>
        <begin position="24"/>
        <end position="49"/>
    </location>
</feature>
<dbReference type="Gene3D" id="3.40.50.300">
    <property type="entry name" value="P-loop containing nucleotide triphosphate hydrolases"/>
    <property type="match status" value="1"/>
</dbReference>
<dbReference type="GO" id="GO:0005886">
    <property type="term" value="C:plasma membrane"/>
    <property type="evidence" value="ECO:0007669"/>
    <property type="project" value="UniProtKB-SubCell"/>
</dbReference>
<keyword evidence="3" id="KW-1003">Cell membrane</keyword>
<dbReference type="SUPFAM" id="SSF90123">
    <property type="entry name" value="ABC transporter transmembrane region"/>
    <property type="match status" value="1"/>
</dbReference>
<dbReference type="AlphaFoldDB" id="A0A399IT28"/>
<dbReference type="InterPro" id="IPR036640">
    <property type="entry name" value="ABC1_TM_sf"/>
</dbReference>
<evidence type="ECO:0000256" key="7">
    <source>
        <dbReference type="ARBA" id="ARBA00022989"/>
    </source>
</evidence>
<dbReference type="SUPFAM" id="SSF52540">
    <property type="entry name" value="P-loop containing nucleoside triphosphate hydrolases"/>
    <property type="match status" value="1"/>
</dbReference>
<dbReference type="InterPro" id="IPR027417">
    <property type="entry name" value="P-loop_NTPase"/>
</dbReference>
<reference evidence="12 13" key="1">
    <citation type="submission" date="2018-08" db="EMBL/GenBank/DDBJ databases">
        <title>Genome of Clostridium chromiireducens C1, DSM12136.</title>
        <authorList>
            <person name="Xing M."/>
            <person name="Wei Y."/>
            <person name="Ang E.L."/>
            <person name="Zhao H."/>
            <person name="Zhang Y."/>
        </authorList>
    </citation>
    <scope>NUCLEOTIDE SEQUENCE [LARGE SCALE GENOMIC DNA]</scope>
    <source>
        <strain evidence="12 13">C1</strain>
    </source>
</reference>
<keyword evidence="7 9" id="KW-1133">Transmembrane helix</keyword>
<feature type="domain" description="ABC transporter" evidence="10">
    <location>
        <begin position="337"/>
        <end position="572"/>
    </location>
</feature>
<evidence type="ECO:0000256" key="6">
    <source>
        <dbReference type="ARBA" id="ARBA00022840"/>
    </source>
</evidence>
<keyword evidence="4 9" id="KW-0812">Transmembrane</keyword>
<keyword evidence="2" id="KW-0813">Transport</keyword>
<feature type="transmembrane region" description="Helical" evidence="9">
    <location>
        <begin position="262"/>
        <end position="289"/>
    </location>
</feature>
<evidence type="ECO:0000256" key="3">
    <source>
        <dbReference type="ARBA" id="ARBA00022475"/>
    </source>
</evidence>
<dbReference type="InterPro" id="IPR011527">
    <property type="entry name" value="ABC1_TM_dom"/>
</dbReference>
<sequence>MKIMTRFKIYKELTNGISGTKKPLIALSFLKLWALGIGIIPPLLYAYLINSVMIGKNINKLWAIICAYILIYILLTVGIVLSKKFSNRLILKYDIKIKHMLLKKYTTIDSMSYNKFSTGDVKSRIENDTVVVESFFTDYFLEFYYDIIYSFVLAIILLCLNWQLALLSLIFIPMTFVVVNFLGKKTKQAGEKLWKINTKYETFLHMTFQNWKDVKINNLEDKLFEELNVYYKKIRRIWFLNQIYWHLGLSFSFFQRNFITQMFLYFVGGLFVIKGYSEVGTVLVFINFYGQFYDLIKNICDSIIRLKNDSVNIEKVIEILNLETEKKANLPIIDGNIIVENLSFKYQDNDEFVLKNISFEVKNGEHLAIVGESGSGKSTIAKILSGQIIPQKGNILIGGVDINAIDSKSISKKISIVMQEPTLFNLTVRENLLMVKPEAKDEELTECCRKASIYDFIETLPNKFDTIIGEKGVKLSGGQKQRLSIARAFLQNNDIIIFDESTSALDSEKERDIINEIKNLSKDKTLISIAHRLSTIQSCDKVIVIKDGFIMAEGTHEELKGKNENYDFLFKKQYNNWYRKNMSI</sequence>
<feature type="domain" description="ABC transmembrane type-1" evidence="11">
    <location>
        <begin position="36"/>
        <end position="308"/>
    </location>
</feature>
<proteinExistence type="predicted"/>
<comment type="caution">
    <text evidence="12">The sequence shown here is derived from an EMBL/GenBank/DDBJ whole genome shotgun (WGS) entry which is preliminary data.</text>
</comment>
<comment type="subcellular location">
    <subcellularLocation>
        <location evidence="1">Cell membrane</location>
        <topology evidence="1">Multi-pass membrane protein</topology>
    </subcellularLocation>
</comment>
<dbReference type="Proteomes" id="UP000265930">
    <property type="component" value="Unassembled WGS sequence"/>
</dbReference>
<feature type="transmembrane region" description="Helical" evidence="9">
    <location>
        <begin position="139"/>
        <end position="158"/>
    </location>
</feature>
<evidence type="ECO:0000256" key="4">
    <source>
        <dbReference type="ARBA" id="ARBA00022692"/>
    </source>
</evidence>
<evidence type="ECO:0000259" key="11">
    <source>
        <dbReference type="PROSITE" id="PS50929"/>
    </source>
</evidence>
<dbReference type="EMBL" id="QXDJ01000002">
    <property type="protein sequence ID" value="RII35469.1"/>
    <property type="molecule type" value="Genomic_DNA"/>
</dbReference>
<dbReference type="PANTHER" id="PTHR43394:SF1">
    <property type="entry name" value="ATP-BINDING CASSETTE SUB-FAMILY B MEMBER 10, MITOCHONDRIAL"/>
    <property type="match status" value="1"/>
</dbReference>
<dbReference type="GO" id="GO:0015421">
    <property type="term" value="F:ABC-type oligopeptide transporter activity"/>
    <property type="evidence" value="ECO:0007669"/>
    <property type="project" value="TreeGrafter"/>
</dbReference>
<dbReference type="Pfam" id="PF00664">
    <property type="entry name" value="ABC_membrane"/>
    <property type="match status" value="1"/>
</dbReference>
<gene>
    <name evidence="12" type="ORF">D2A34_09765</name>
</gene>
<organism evidence="12 13">
    <name type="scientific">Clostridium chromiireducens</name>
    <dbReference type="NCBI Taxonomy" id="225345"/>
    <lineage>
        <taxon>Bacteria</taxon>
        <taxon>Bacillati</taxon>
        <taxon>Bacillota</taxon>
        <taxon>Clostridia</taxon>
        <taxon>Eubacteriales</taxon>
        <taxon>Clostridiaceae</taxon>
        <taxon>Clostridium</taxon>
    </lineage>
</organism>
<keyword evidence="8 9" id="KW-0472">Membrane</keyword>
<keyword evidence="5" id="KW-0547">Nucleotide-binding</keyword>
<dbReference type="PROSITE" id="PS00211">
    <property type="entry name" value="ABC_TRANSPORTER_1"/>
    <property type="match status" value="1"/>
</dbReference>
<dbReference type="InterPro" id="IPR017871">
    <property type="entry name" value="ABC_transporter-like_CS"/>
</dbReference>